<evidence type="ECO:0000313" key="2">
    <source>
        <dbReference type="EMBL" id="EMS56690.1"/>
    </source>
</evidence>
<evidence type="ECO:0000256" key="1">
    <source>
        <dbReference type="SAM" id="MobiDB-lite"/>
    </source>
</evidence>
<feature type="compositionally biased region" description="Low complexity" evidence="1">
    <location>
        <begin position="70"/>
        <end position="79"/>
    </location>
</feature>
<name>M7ZWC8_TRIUA</name>
<dbReference type="AlphaFoldDB" id="M7ZWC8"/>
<reference evidence="2" key="1">
    <citation type="journal article" date="2013" name="Nature">
        <title>Draft genome of the wheat A-genome progenitor Triticum urartu.</title>
        <authorList>
            <person name="Ling H.Q."/>
            <person name="Zhao S."/>
            <person name="Liu D."/>
            <person name="Wang J."/>
            <person name="Sun H."/>
            <person name="Zhang C."/>
            <person name="Fan H."/>
            <person name="Li D."/>
            <person name="Dong L."/>
            <person name="Tao Y."/>
            <person name="Gao C."/>
            <person name="Wu H."/>
            <person name="Li Y."/>
            <person name="Cui Y."/>
            <person name="Guo X."/>
            <person name="Zheng S."/>
            <person name="Wang B."/>
            <person name="Yu K."/>
            <person name="Liang Q."/>
            <person name="Yang W."/>
            <person name="Lou X."/>
            <person name="Chen J."/>
            <person name="Feng M."/>
            <person name="Jian J."/>
            <person name="Zhang X."/>
            <person name="Luo G."/>
            <person name="Jiang Y."/>
            <person name="Liu J."/>
            <person name="Wang Z."/>
            <person name="Sha Y."/>
            <person name="Zhang B."/>
            <person name="Wu H."/>
            <person name="Tang D."/>
            <person name="Shen Q."/>
            <person name="Xue P."/>
            <person name="Zou S."/>
            <person name="Wang X."/>
            <person name="Liu X."/>
            <person name="Wang F."/>
            <person name="Yang Y."/>
            <person name="An X."/>
            <person name="Dong Z."/>
            <person name="Zhang K."/>
            <person name="Zhang X."/>
            <person name="Luo M.C."/>
            <person name="Dvorak J."/>
            <person name="Tong Y."/>
            <person name="Wang J."/>
            <person name="Yang H."/>
            <person name="Li Z."/>
            <person name="Wang D."/>
            <person name="Zhang A."/>
            <person name="Wang J."/>
        </authorList>
    </citation>
    <scope>NUCLEOTIDE SEQUENCE</scope>
</reference>
<gene>
    <name evidence="2" type="ORF">TRIUR3_18364</name>
</gene>
<proteinExistence type="predicted"/>
<protein>
    <submittedName>
        <fullName evidence="2">Uncharacterized protein</fullName>
    </submittedName>
</protein>
<dbReference type="EMBL" id="KD155191">
    <property type="protein sequence ID" value="EMS56690.1"/>
    <property type="molecule type" value="Genomic_DNA"/>
</dbReference>
<organism evidence="2">
    <name type="scientific">Triticum urartu</name>
    <name type="common">Red wild einkorn</name>
    <name type="synonym">Crithodium urartu</name>
    <dbReference type="NCBI Taxonomy" id="4572"/>
    <lineage>
        <taxon>Eukaryota</taxon>
        <taxon>Viridiplantae</taxon>
        <taxon>Streptophyta</taxon>
        <taxon>Embryophyta</taxon>
        <taxon>Tracheophyta</taxon>
        <taxon>Spermatophyta</taxon>
        <taxon>Magnoliopsida</taxon>
        <taxon>Liliopsida</taxon>
        <taxon>Poales</taxon>
        <taxon>Poaceae</taxon>
        <taxon>BOP clade</taxon>
        <taxon>Pooideae</taxon>
        <taxon>Triticodae</taxon>
        <taxon>Triticeae</taxon>
        <taxon>Triticinae</taxon>
        <taxon>Triticum</taxon>
    </lineage>
</organism>
<accession>M7ZWC8</accession>
<sequence length="79" mass="8153">MAEEPAVDPTTTTPPPPSRQKNQPKPHSKAPSAVGSDPTPPPRTTTLLPASAPYIPRPAGSPAHFPSPPSVLSSLLELS</sequence>
<feature type="region of interest" description="Disordered" evidence="1">
    <location>
        <begin position="1"/>
        <end position="79"/>
    </location>
</feature>